<feature type="compositionally biased region" description="Basic and acidic residues" evidence="1">
    <location>
        <begin position="46"/>
        <end position="59"/>
    </location>
</feature>
<organism evidence="2 3">
    <name type="scientific">Gonapodya prolifera (strain JEL478)</name>
    <name type="common">Monoblepharis prolifera</name>
    <dbReference type="NCBI Taxonomy" id="1344416"/>
    <lineage>
        <taxon>Eukaryota</taxon>
        <taxon>Fungi</taxon>
        <taxon>Fungi incertae sedis</taxon>
        <taxon>Chytridiomycota</taxon>
        <taxon>Chytridiomycota incertae sedis</taxon>
        <taxon>Monoblepharidomycetes</taxon>
        <taxon>Monoblepharidales</taxon>
        <taxon>Gonapodyaceae</taxon>
        <taxon>Gonapodya</taxon>
    </lineage>
</organism>
<gene>
    <name evidence="2" type="ORF">M427DRAFT_64377</name>
</gene>
<protein>
    <submittedName>
        <fullName evidence="2">Uncharacterized protein</fullName>
    </submittedName>
</protein>
<name>A0A138ZXQ5_GONPJ</name>
<feature type="compositionally biased region" description="Basic and acidic residues" evidence="1">
    <location>
        <begin position="1"/>
        <end position="17"/>
    </location>
</feature>
<evidence type="ECO:0000256" key="1">
    <source>
        <dbReference type="SAM" id="MobiDB-lite"/>
    </source>
</evidence>
<keyword evidence="3" id="KW-1185">Reference proteome</keyword>
<dbReference type="EMBL" id="KQ965873">
    <property type="protein sequence ID" value="KXS09278.1"/>
    <property type="molecule type" value="Genomic_DNA"/>
</dbReference>
<dbReference type="Proteomes" id="UP000070544">
    <property type="component" value="Unassembled WGS sequence"/>
</dbReference>
<sequence length="156" mass="17001">MKDWLEKEDGGHREESIVHGGTNQGDTWSDSVTTDSTIRLSSSPVRPKETGGNDTLQERTVCHRHFTIPFAVSKLTGQSAESETASGDTARSDTLVLRADKYDVHVDVQIVTKLAAGRDPVEVEVREVHGGNLGTVASEDYSRIGAVELEIVQRNV</sequence>
<feature type="non-terminal residue" evidence="2">
    <location>
        <position position="156"/>
    </location>
</feature>
<dbReference type="AlphaFoldDB" id="A0A138ZXQ5"/>
<feature type="region of interest" description="Disordered" evidence="1">
    <location>
        <begin position="1"/>
        <end position="59"/>
    </location>
</feature>
<dbReference type="OrthoDB" id="1394818at2759"/>
<evidence type="ECO:0000313" key="3">
    <source>
        <dbReference type="Proteomes" id="UP000070544"/>
    </source>
</evidence>
<feature type="compositionally biased region" description="Low complexity" evidence="1">
    <location>
        <begin position="26"/>
        <end position="37"/>
    </location>
</feature>
<evidence type="ECO:0000313" key="2">
    <source>
        <dbReference type="EMBL" id="KXS09278.1"/>
    </source>
</evidence>
<proteinExistence type="predicted"/>
<reference evidence="2 3" key="1">
    <citation type="journal article" date="2015" name="Genome Biol. Evol.">
        <title>Phylogenomic analyses indicate that early fungi evolved digesting cell walls of algal ancestors of land plants.</title>
        <authorList>
            <person name="Chang Y."/>
            <person name="Wang S."/>
            <person name="Sekimoto S."/>
            <person name="Aerts A.L."/>
            <person name="Choi C."/>
            <person name="Clum A."/>
            <person name="LaButti K.M."/>
            <person name="Lindquist E.A."/>
            <person name="Yee Ngan C."/>
            <person name="Ohm R.A."/>
            <person name="Salamov A.A."/>
            <person name="Grigoriev I.V."/>
            <person name="Spatafora J.W."/>
            <person name="Berbee M.L."/>
        </authorList>
    </citation>
    <scope>NUCLEOTIDE SEQUENCE [LARGE SCALE GENOMIC DNA]</scope>
    <source>
        <strain evidence="2 3">JEL478</strain>
    </source>
</reference>
<accession>A0A138ZXQ5</accession>